<dbReference type="EMBL" id="LAZR01048735">
    <property type="protein sequence ID" value="KKK91251.1"/>
    <property type="molecule type" value="Genomic_DNA"/>
</dbReference>
<proteinExistence type="predicted"/>
<feature type="non-terminal residue" evidence="1">
    <location>
        <position position="1"/>
    </location>
</feature>
<protein>
    <submittedName>
        <fullName evidence="1">Uncharacterized protein</fullName>
    </submittedName>
</protein>
<accession>A0A0F9C3J6</accession>
<reference evidence="1" key="1">
    <citation type="journal article" date="2015" name="Nature">
        <title>Complex archaea that bridge the gap between prokaryotes and eukaryotes.</title>
        <authorList>
            <person name="Spang A."/>
            <person name="Saw J.H."/>
            <person name="Jorgensen S.L."/>
            <person name="Zaremba-Niedzwiedzka K."/>
            <person name="Martijn J."/>
            <person name="Lind A.E."/>
            <person name="van Eijk R."/>
            <person name="Schleper C."/>
            <person name="Guy L."/>
            <person name="Ettema T.J."/>
        </authorList>
    </citation>
    <scope>NUCLEOTIDE SEQUENCE</scope>
</reference>
<dbReference type="AlphaFoldDB" id="A0A0F9C3J6"/>
<comment type="caution">
    <text evidence="1">The sequence shown here is derived from an EMBL/GenBank/DDBJ whole genome shotgun (WGS) entry which is preliminary data.</text>
</comment>
<sequence length="53" mass="6062">VRAWVSPKMKKDEGTGEWVMLEPRIDVQRVKVVNKFKSKGDKSDNKGSTKVPF</sequence>
<gene>
    <name evidence="1" type="ORF">LCGC14_2714810</name>
</gene>
<evidence type="ECO:0000313" key="1">
    <source>
        <dbReference type="EMBL" id="KKK91251.1"/>
    </source>
</evidence>
<name>A0A0F9C3J6_9ZZZZ</name>
<organism evidence="1">
    <name type="scientific">marine sediment metagenome</name>
    <dbReference type="NCBI Taxonomy" id="412755"/>
    <lineage>
        <taxon>unclassified sequences</taxon>
        <taxon>metagenomes</taxon>
        <taxon>ecological metagenomes</taxon>
    </lineage>
</organism>